<feature type="transmembrane region" description="Helical" evidence="10">
    <location>
        <begin position="406"/>
        <end position="424"/>
    </location>
</feature>
<comment type="function">
    <text evidence="8 10 11">Involved in peptidoglycan biosynthesis. Transports lipid-linked peptidoglycan precursors from the inner to the outer leaflet of the cytoplasmic membrane.</text>
</comment>
<dbReference type="Pfam" id="PF03023">
    <property type="entry name" value="MurJ"/>
    <property type="match status" value="1"/>
</dbReference>
<dbReference type="PRINTS" id="PR01806">
    <property type="entry name" value="VIRFACTRMVIN"/>
</dbReference>
<dbReference type="HAMAP" id="MF_02078">
    <property type="entry name" value="MurJ_MviN"/>
    <property type="match status" value="1"/>
</dbReference>
<dbReference type="Proteomes" id="UP000275281">
    <property type="component" value="Unassembled WGS sequence"/>
</dbReference>
<dbReference type="PIRSF" id="PIRSF002869">
    <property type="entry name" value="MviN"/>
    <property type="match status" value="1"/>
</dbReference>
<evidence type="ECO:0000256" key="9">
    <source>
        <dbReference type="ARBA" id="ARBA00061532"/>
    </source>
</evidence>
<dbReference type="GO" id="GO:0005886">
    <property type="term" value="C:plasma membrane"/>
    <property type="evidence" value="ECO:0007669"/>
    <property type="project" value="UniProtKB-SubCell"/>
</dbReference>
<dbReference type="InterPro" id="IPR051050">
    <property type="entry name" value="Lipid_II_flippase_MurJ/MviN"/>
</dbReference>
<evidence type="ECO:0000256" key="6">
    <source>
        <dbReference type="ARBA" id="ARBA00022989"/>
    </source>
</evidence>
<evidence type="ECO:0000256" key="3">
    <source>
        <dbReference type="ARBA" id="ARBA00022692"/>
    </source>
</evidence>
<comment type="similarity">
    <text evidence="9 10 11">Belongs to the MurJ/MviN family.</text>
</comment>
<evidence type="ECO:0000313" key="13">
    <source>
        <dbReference type="Proteomes" id="UP000275281"/>
    </source>
</evidence>
<feature type="transmembrane region" description="Helical" evidence="10">
    <location>
        <begin position="505"/>
        <end position="525"/>
    </location>
</feature>
<dbReference type="AlphaFoldDB" id="A0A3N5Y5T0"/>
<comment type="pathway">
    <text evidence="10">Cell wall biogenesis; peptidoglycan biosynthesis.</text>
</comment>
<comment type="subcellular location">
    <subcellularLocation>
        <location evidence="10">Cell inner membrane</location>
        <topology evidence="10">Multi-pass membrane protein</topology>
    </subcellularLocation>
    <subcellularLocation>
        <location evidence="1">Cell membrane</location>
        <topology evidence="1">Multi-pass membrane protein</topology>
    </subcellularLocation>
</comment>
<keyword evidence="7 10" id="KW-0472">Membrane</keyword>
<dbReference type="RefSeq" id="WP_124028736.1">
    <property type="nucleotide sequence ID" value="NZ_JBHRSN010000007.1"/>
</dbReference>
<dbReference type="GO" id="GO:0034204">
    <property type="term" value="P:lipid translocation"/>
    <property type="evidence" value="ECO:0007669"/>
    <property type="project" value="TreeGrafter"/>
</dbReference>
<keyword evidence="3 10" id="KW-0812">Transmembrane</keyword>
<dbReference type="PANTHER" id="PTHR47019:SF1">
    <property type="entry name" value="LIPID II FLIPPASE MURJ"/>
    <property type="match status" value="1"/>
</dbReference>
<dbReference type="GO" id="GO:0008360">
    <property type="term" value="P:regulation of cell shape"/>
    <property type="evidence" value="ECO:0007669"/>
    <property type="project" value="UniProtKB-UniRule"/>
</dbReference>
<keyword evidence="10 11" id="KW-0813">Transport</keyword>
<keyword evidence="13" id="KW-1185">Reference proteome</keyword>
<feature type="transmembrane region" description="Helical" evidence="10">
    <location>
        <begin position="430"/>
        <end position="452"/>
    </location>
</feature>
<feature type="transmembrane region" description="Helical" evidence="10">
    <location>
        <begin position="372"/>
        <end position="394"/>
    </location>
</feature>
<evidence type="ECO:0000313" key="12">
    <source>
        <dbReference type="EMBL" id="RPJ65629.1"/>
    </source>
</evidence>
<dbReference type="CDD" id="cd13123">
    <property type="entry name" value="MATE_MurJ_like"/>
    <property type="match status" value="1"/>
</dbReference>
<comment type="caution">
    <text evidence="12">The sequence shown here is derived from an EMBL/GenBank/DDBJ whole genome shotgun (WGS) entry which is preliminary data.</text>
</comment>
<evidence type="ECO:0000256" key="2">
    <source>
        <dbReference type="ARBA" id="ARBA00022475"/>
    </source>
</evidence>
<keyword evidence="10" id="KW-0997">Cell inner membrane</keyword>
<dbReference type="EMBL" id="RPOK01000004">
    <property type="protein sequence ID" value="RPJ65629.1"/>
    <property type="molecule type" value="Genomic_DNA"/>
</dbReference>
<evidence type="ECO:0000256" key="8">
    <source>
        <dbReference type="ARBA" id="ARBA00060041"/>
    </source>
</evidence>
<keyword evidence="4 10" id="KW-0133">Cell shape</keyword>
<dbReference type="NCBIfam" id="TIGR01695">
    <property type="entry name" value="murJ_mviN"/>
    <property type="match status" value="1"/>
</dbReference>
<feature type="transmembrane region" description="Helical" evidence="10">
    <location>
        <begin position="188"/>
        <end position="205"/>
    </location>
</feature>
<keyword evidence="6 10" id="KW-1133">Transmembrane helix</keyword>
<proteinExistence type="inferred from homology"/>
<feature type="transmembrane region" description="Helical" evidence="10">
    <location>
        <begin position="156"/>
        <end position="176"/>
    </location>
</feature>
<dbReference type="GO" id="GO:0009252">
    <property type="term" value="P:peptidoglycan biosynthetic process"/>
    <property type="evidence" value="ECO:0007669"/>
    <property type="project" value="UniProtKB-UniRule"/>
</dbReference>
<evidence type="ECO:0000256" key="7">
    <source>
        <dbReference type="ARBA" id="ARBA00023136"/>
    </source>
</evidence>
<dbReference type="OrthoDB" id="9816572at2"/>
<dbReference type="InterPro" id="IPR004268">
    <property type="entry name" value="MurJ"/>
</dbReference>
<evidence type="ECO:0000256" key="1">
    <source>
        <dbReference type="ARBA" id="ARBA00004651"/>
    </source>
</evidence>
<keyword evidence="2 10" id="KW-1003">Cell membrane</keyword>
<protein>
    <recommendedName>
        <fullName evidence="10">Probable lipid II flippase MurJ</fullName>
    </recommendedName>
</protein>
<dbReference type="GO" id="GO:0015648">
    <property type="term" value="F:lipid-linked peptidoglycan transporter activity"/>
    <property type="evidence" value="ECO:0007669"/>
    <property type="project" value="UniProtKB-UniRule"/>
</dbReference>
<feature type="transmembrane region" description="Helical" evidence="10">
    <location>
        <begin position="211"/>
        <end position="234"/>
    </location>
</feature>
<name>A0A3N5Y5T0_9ALTE</name>
<evidence type="ECO:0000256" key="5">
    <source>
        <dbReference type="ARBA" id="ARBA00022984"/>
    </source>
</evidence>
<keyword evidence="10 11" id="KW-0961">Cell wall biogenesis/degradation</keyword>
<organism evidence="12 13">
    <name type="scientific">Alteromonas sediminis</name>
    <dbReference type="NCBI Taxonomy" id="2259342"/>
    <lineage>
        <taxon>Bacteria</taxon>
        <taxon>Pseudomonadati</taxon>
        <taxon>Pseudomonadota</taxon>
        <taxon>Gammaproteobacteria</taxon>
        <taxon>Alteromonadales</taxon>
        <taxon>Alteromonadaceae</taxon>
        <taxon>Alteromonas/Salinimonas group</taxon>
        <taxon>Alteromonas</taxon>
    </lineage>
</organism>
<feature type="transmembrane region" description="Helical" evidence="10">
    <location>
        <begin position="255"/>
        <end position="281"/>
    </location>
</feature>
<accession>A0A3N5Y5T0</accession>
<feature type="transmembrane region" description="Helical" evidence="10">
    <location>
        <begin position="293"/>
        <end position="311"/>
    </location>
</feature>
<evidence type="ECO:0000256" key="4">
    <source>
        <dbReference type="ARBA" id="ARBA00022960"/>
    </source>
</evidence>
<evidence type="ECO:0000256" key="10">
    <source>
        <dbReference type="HAMAP-Rule" id="MF_02078"/>
    </source>
</evidence>
<dbReference type="GO" id="GO:0071555">
    <property type="term" value="P:cell wall organization"/>
    <property type="evidence" value="ECO:0007669"/>
    <property type="project" value="UniProtKB-UniRule"/>
</dbReference>
<dbReference type="UniPathway" id="UPA00219"/>
<feature type="transmembrane region" description="Helical" evidence="10">
    <location>
        <begin position="332"/>
        <end position="352"/>
    </location>
</feature>
<dbReference type="PANTHER" id="PTHR47019">
    <property type="entry name" value="LIPID II FLIPPASE MURJ"/>
    <property type="match status" value="1"/>
</dbReference>
<keyword evidence="5 10" id="KW-0573">Peptidoglycan synthesis</keyword>
<evidence type="ECO:0000256" key="11">
    <source>
        <dbReference type="PIRNR" id="PIRNR002869"/>
    </source>
</evidence>
<feature type="transmembrane region" description="Helical" evidence="10">
    <location>
        <begin position="464"/>
        <end position="485"/>
    </location>
</feature>
<feature type="transmembrane region" description="Helical" evidence="10">
    <location>
        <begin position="107"/>
        <end position="136"/>
    </location>
</feature>
<gene>
    <name evidence="10 12" type="primary">murJ</name>
    <name evidence="12" type="ORF">DRW07_12450</name>
</gene>
<sequence>MSETKESTRHTHKKYPPSLIRSGMVVSAMTLVSRVLGLIRDIVVARLMGDGAAADVFFFANKIPNFLRRLFAEGAFAQAFIPVLTEVHQRGDNAELKQFIAKISGTLGAIVFVVSLLGVLASPILAALFGTGWFMAYLDDAPQGEKFVLASLMLKITFPYLAFISLTGLAGAILNTLNKFAVSSFTPVLLNVAIIACALFLSPHMSEPAFALAWGVFLGGVVQLVFQLPFLYKAGLLVKPQWGWRHPQVVKVRTLMIPALFGVSVSQINLLLDTFIASFLMTGSISWLYYSDRLLEFPLGLFGIAIATVILPTLSRNHVGKNARAFQNNMDWAVRAVVAVGLPASAGLAVLAEPILKVIFERGAFTADTARMASYSLIAYAIGLLGFMLVKVLAPGFFSRQDTRTPVKFGIVCMVANMIFNIMFAIPFGYIGLALATSLSGILNAALLYIALHRQQVYCLSGTSLVFIGKVAFATACMVAVLLYLSEFHDYQEVGLTKQIEQLVLSIGSAAGVYLFVAFATGIRLKDLKPINP</sequence>
<reference evidence="12 13" key="1">
    <citation type="submission" date="2018-11" db="EMBL/GenBank/DDBJ databases">
        <authorList>
            <person name="Ye M.-Q."/>
            <person name="Du Z.-J."/>
        </authorList>
    </citation>
    <scope>NUCLEOTIDE SEQUENCE [LARGE SCALE GENOMIC DNA]</scope>
    <source>
        <strain evidence="12 13">U0105</strain>
    </source>
</reference>